<evidence type="ECO:0000313" key="2">
    <source>
        <dbReference type="EMBL" id="TRX95746.1"/>
    </source>
</evidence>
<name>A0A553I6B7_9PEZI</name>
<accession>A0A553I6B7</accession>
<dbReference type="SUPFAM" id="SSF47616">
    <property type="entry name" value="GST C-terminal domain-like"/>
    <property type="match status" value="1"/>
</dbReference>
<dbReference type="InterPro" id="IPR036282">
    <property type="entry name" value="Glutathione-S-Trfase_C_sf"/>
</dbReference>
<comment type="caution">
    <text evidence="2">The sequence shown here is derived from an EMBL/GenBank/DDBJ whole genome shotgun (WGS) entry which is preliminary data.</text>
</comment>
<organism evidence="2 3">
    <name type="scientific">Xylaria flabelliformis</name>
    <dbReference type="NCBI Taxonomy" id="2512241"/>
    <lineage>
        <taxon>Eukaryota</taxon>
        <taxon>Fungi</taxon>
        <taxon>Dikarya</taxon>
        <taxon>Ascomycota</taxon>
        <taxon>Pezizomycotina</taxon>
        <taxon>Sordariomycetes</taxon>
        <taxon>Xylariomycetidae</taxon>
        <taxon>Xylariales</taxon>
        <taxon>Xylariaceae</taxon>
        <taxon>Xylaria</taxon>
    </lineage>
</organism>
<dbReference type="OrthoDB" id="202840at2759"/>
<gene>
    <name evidence="2" type="ORF">FHL15_003300</name>
</gene>
<evidence type="ECO:0000313" key="3">
    <source>
        <dbReference type="Proteomes" id="UP000319160"/>
    </source>
</evidence>
<protein>
    <recommendedName>
        <fullName evidence="1">DUF7962 domain-containing protein</fullName>
    </recommendedName>
</protein>
<keyword evidence="3" id="KW-1185">Reference proteome</keyword>
<proteinExistence type="predicted"/>
<dbReference type="InterPro" id="IPR058268">
    <property type="entry name" value="DUF7962"/>
</dbReference>
<dbReference type="Proteomes" id="UP000319160">
    <property type="component" value="Unassembled WGS sequence"/>
</dbReference>
<dbReference type="EMBL" id="VFLP01000014">
    <property type="protein sequence ID" value="TRX95746.1"/>
    <property type="molecule type" value="Genomic_DNA"/>
</dbReference>
<evidence type="ECO:0000259" key="1">
    <source>
        <dbReference type="Pfam" id="PF25907"/>
    </source>
</evidence>
<reference evidence="3" key="1">
    <citation type="submission" date="2019-06" db="EMBL/GenBank/DDBJ databases">
        <title>Draft genome sequence of the griseofulvin-producing fungus Xylaria cubensis strain G536.</title>
        <authorList>
            <person name="Mead M.E."/>
            <person name="Raja H.A."/>
            <person name="Steenwyk J.L."/>
            <person name="Knowles S.L."/>
            <person name="Oberlies N.H."/>
            <person name="Rokas A."/>
        </authorList>
    </citation>
    <scope>NUCLEOTIDE SEQUENCE [LARGE SCALE GENOMIC DNA]</scope>
    <source>
        <strain evidence="3">G536</strain>
    </source>
</reference>
<dbReference type="Pfam" id="PF25907">
    <property type="entry name" value="DUF7962"/>
    <property type="match status" value="1"/>
</dbReference>
<sequence>MYLNLLGVSYRRIPVLSIGRDVYLDTRLIFQKLETLYPPSAAHPGISAAGTGKPEHTALEQLISARTIEGQLFKSFVQCLPKSTFSDPALLRDRAALNGVDVDKPGAVAPLSPEGMAKGRAEALALAHRWVRWLEEGLLSDGRTWILDSNAGGAGPSLADIEAVWVLHWVSGFPGALPAEILSAESAPKVFAWIQRCSEAVKEAAKAAPATQSLKGEDAAKLIVGAPFAQPEGEVLRKDPVVDSLGLLKGGAVKVWPTDYGFSHKDVGNLVAVDEKEFVIEAKGDFARINYLYHSLQDAHGANSNALIGQLGLSPKTVFDLPLAKLVLLFFYRSTFADRVEL</sequence>
<dbReference type="STRING" id="2512241.A0A553I6B7"/>
<dbReference type="Gene3D" id="3.40.30.110">
    <property type="match status" value="2"/>
</dbReference>
<feature type="domain" description="DUF7962" evidence="1">
    <location>
        <begin position="85"/>
        <end position="206"/>
    </location>
</feature>
<dbReference type="AlphaFoldDB" id="A0A553I6B7"/>